<evidence type="ECO:0000256" key="7">
    <source>
        <dbReference type="ARBA" id="ARBA00030179"/>
    </source>
</evidence>
<dbReference type="Pfam" id="PF25084">
    <property type="entry name" value="LbH_EIF2B"/>
    <property type="match status" value="1"/>
</dbReference>
<keyword evidence="4" id="KW-0963">Cytoplasm</keyword>
<keyword evidence="17" id="KW-1185">Reference proteome</keyword>
<accession>A0AA40EJR2</accession>
<evidence type="ECO:0000256" key="6">
    <source>
        <dbReference type="ARBA" id="ARBA00022917"/>
    </source>
</evidence>
<dbReference type="InterPro" id="IPR056764">
    <property type="entry name" value="LbH_EIF2B3/5"/>
</dbReference>
<dbReference type="GO" id="GO:0005851">
    <property type="term" value="C:eukaryotic translation initiation factor 2B complex"/>
    <property type="evidence" value="ECO:0007669"/>
    <property type="project" value="TreeGrafter"/>
</dbReference>
<dbReference type="Gene3D" id="3.90.550.10">
    <property type="entry name" value="Spore Coat Polysaccharide Biosynthesis Protein SpsA, Chain A"/>
    <property type="match status" value="1"/>
</dbReference>
<dbReference type="Proteomes" id="UP001172155">
    <property type="component" value="Unassembled WGS sequence"/>
</dbReference>
<evidence type="ECO:0000256" key="11">
    <source>
        <dbReference type="ARBA" id="ARBA00045373"/>
    </source>
</evidence>
<evidence type="ECO:0000256" key="10">
    <source>
        <dbReference type="ARBA" id="ARBA00044229"/>
    </source>
</evidence>
<feature type="domain" description="Nucleotidyl transferase" evidence="14">
    <location>
        <begin position="34"/>
        <end position="141"/>
    </location>
</feature>
<dbReference type="InterPro" id="IPR005835">
    <property type="entry name" value="NTP_transferase_dom"/>
</dbReference>
<reference evidence="16" key="1">
    <citation type="submission" date="2023-06" db="EMBL/GenBank/DDBJ databases">
        <title>Genome-scale phylogeny and comparative genomics of the fungal order Sordariales.</title>
        <authorList>
            <consortium name="Lawrence Berkeley National Laboratory"/>
            <person name="Hensen N."/>
            <person name="Bonometti L."/>
            <person name="Westerberg I."/>
            <person name="Brannstrom I.O."/>
            <person name="Guillou S."/>
            <person name="Cros-Aarteil S."/>
            <person name="Calhoun S."/>
            <person name="Haridas S."/>
            <person name="Kuo A."/>
            <person name="Mondo S."/>
            <person name="Pangilinan J."/>
            <person name="Riley R."/>
            <person name="LaButti K."/>
            <person name="Andreopoulos B."/>
            <person name="Lipzen A."/>
            <person name="Chen C."/>
            <person name="Yanf M."/>
            <person name="Daum C."/>
            <person name="Ng V."/>
            <person name="Clum A."/>
            <person name="Steindorff A."/>
            <person name="Ohm R."/>
            <person name="Martin F."/>
            <person name="Silar P."/>
            <person name="Natvig D."/>
            <person name="Lalanne C."/>
            <person name="Gautier V."/>
            <person name="Ament-velasquez S.L."/>
            <person name="Kruys A."/>
            <person name="Hutchinson M.I."/>
            <person name="Powell A.J."/>
            <person name="Barry K."/>
            <person name="Miller A.N."/>
            <person name="Grigoriev I.V."/>
            <person name="Debuchy R."/>
            <person name="Gladieux P."/>
            <person name="Thoren M.H."/>
            <person name="Johannesson H."/>
        </authorList>
    </citation>
    <scope>NUCLEOTIDE SEQUENCE</scope>
    <source>
        <strain evidence="16">SMH3187-1</strain>
    </source>
</reference>
<feature type="region of interest" description="Disordered" evidence="13">
    <location>
        <begin position="306"/>
        <end position="357"/>
    </location>
</feature>
<feature type="compositionally biased region" description="Acidic residues" evidence="13">
    <location>
        <begin position="534"/>
        <end position="548"/>
    </location>
</feature>
<evidence type="ECO:0000256" key="13">
    <source>
        <dbReference type="SAM" id="MobiDB-lite"/>
    </source>
</evidence>
<evidence type="ECO:0000259" key="14">
    <source>
        <dbReference type="Pfam" id="PF00483"/>
    </source>
</evidence>
<evidence type="ECO:0000256" key="1">
    <source>
        <dbReference type="ARBA" id="ARBA00004514"/>
    </source>
</evidence>
<protein>
    <recommendedName>
        <fullName evidence="3">Mannose-1-phosphate guanyltransferase</fullName>
    </recommendedName>
    <alternativeName>
        <fullName evidence="8">GDP-mannose pyrophosphorylase</fullName>
    </alternativeName>
    <alternativeName>
        <fullName evidence="7">GTP-mannose-1-phosphate guanylyltransferase</fullName>
    </alternativeName>
    <alternativeName>
        <fullName evidence="9">Translation initiation factor eIF2B subunit gamma</fullName>
    </alternativeName>
    <alternativeName>
        <fullName evidence="10">eIF2B GDP-GTP exchange factor subunit gamma</fullName>
    </alternativeName>
</protein>
<dbReference type="InterPro" id="IPR029044">
    <property type="entry name" value="Nucleotide-diphossugar_trans"/>
</dbReference>
<feature type="compositionally biased region" description="Basic and acidic residues" evidence="13">
    <location>
        <begin position="306"/>
        <end position="316"/>
    </location>
</feature>
<evidence type="ECO:0000313" key="17">
    <source>
        <dbReference type="Proteomes" id="UP001172155"/>
    </source>
</evidence>
<dbReference type="PANTHER" id="PTHR45989">
    <property type="entry name" value="TRANSLATION INITIATION FACTOR EIF-2B SUBUNIT GAMMA"/>
    <property type="match status" value="1"/>
</dbReference>
<sequence length="560" mass="60496">MPQAVTIASPGLQALILCGPGSSFPTFTANPDEKPKALIPLGNRPMVWYPLDFCYRAGITDITLVCPPSAAAAIDTALKTNPFLTSLPFPRPDLLAPKHLDLNTGTAQILALPELQTLVKSDFLVLPCDLVCELEADKLLQAWMVMAVSLPDLLNDTHTSHSLRSGGLGVWYDTRTLPIKGEETDFLGTVPLHSTTAHPPKGSLFPHLSKVVYSTPTDSLNDLLDKKNGFPVRRSLVRNHPAVRMRTTLRDAHLYIFPRWVMKFAHDNDQFEAIGEDIVGWWAKAGWQDGLAQKLRLDKLVELDNPKERKHEDKSRPSTATSSPTKGVATPSQQPGASPFSAKGTSAPHNAEPTRPRVPPMIAYVPPPPPAADAANSPPIIRRVDTAQLLAHTNQELAKHRSGDAARLDGLAPSIYAHTRKVAYPEGVHARAHVSEADSLLADNVTVQQRASIKASVVGANCQILEGAKLAQCTLFEGVVIGKNCKLTRCILGDNSEIGDGCVLTDCEVQHNMLVEPKTEAKGERFMSSSGLEATEEDMAAFDNDSDDGSGNGGKEGDDE</sequence>
<evidence type="ECO:0000256" key="4">
    <source>
        <dbReference type="ARBA" id="ARBA00022490"/>
    </source>
</evidence>
<keyword evidence="6" id="KW-0648">Protein biosynthesis</keyword>
<keyword evidence="5" id="KW-0396">Initiation factor</keyword>
<dbReference type="InterPro" id="IPR051960">
    <property type="entry name" value="eIF2B_gamma"/>
</dbReference>
<keyword evidence="16" id="KW-0808">Transferase</keyword>
<evidence type="ECO:0000313" key="16">
    <source>
        <dbReference type="EMBL" id="KAK0740616.1"/>
    </source>
</evidence>
<dbReference type="Pfam" id="PF00483">
    <property type="entry name" value="NTP_transferase"/>
    <property type="match status" value="1"/>
</dbReference>
<dbReference type="GO" id="GO:0016740">
    <property type="term" value="F:transferase activity"/>
    <property type="evidence" value="ECO:0007669"/>
    <property type="project" value="UniProtKB-KW"/>
</dbReference>
<proteinExistence type="inferred from homology"/>
<evidence type="ECO:0000256" key="2">
    <source>
        <dbReference type="ARBA" id="ARBA00007878"/>
    </source>
</evidence>
<comment type="subunit">
    <text evidence="12">Component of the translation initiation factor 2B (eIF2B) complex which is a heterodecamer of two sets of five different subunits: alpha, beta, gamma, delta and epsilon. Subunits alpha, beta and delta comprise a regulatory subcomplex and subunits epsilon and gamma comprise a catalytic subcomplex. Within the complex, the hexameric regulatory complex resides at the center, with the two heterodimeric catalytic subcomplexes bound on opposite sides.</text>
</comment>
<dbReference type="PANTHER" id="PTHR45989:SF1">
    <property type="entry name" value="TRANSLATION INITIATION FACTOR EIF-2B SUBUNIT GAMMA"/>
    <property type="match status" value="1"/>
</dbReference>
<comment type="similarity">
    <text evidence="2">Belongs to the eIF-2B gamma/epsilon subunits family.</text>
</comment>
<evidence type="ECO:0000256" key="9">
    <source>
        <dbReference type="ARBA" id="ARBA00044196"/>
    </source>
</evidence>
<dbReference type="SUPFAM" id="SSF51161">
    <property type="entry name" value="Trimeric LpxA-like enzymes"/>
    <property type="match status" value="1"/>
</dbReference>
<feature type="region of interest" description="Disordered" evidence="13">
    <location>
        <begin position="521"/>
        <end position="560"/>
    </location>
</feature>
<evidence type="ECO:0000256" key="3">
    <source>
        <dbReference type="ARBA" id="ARBA00018601"/>
    </source>
</evidence>
<dbReference type="GO" id="GO:0003743">
    <property type="term" value="F:translation initiation factor activity"/>
    <property type="evidence" value="ECO:0007669"/>
    <property type="project" value="UniProtKB-KW"/>
</dbReference>
<organism evidence="16 17">
    <name type="scientific">Schizothecium vesticola</name>
    <dbReference type="NCBI Taxonomy" id="314040"/>
    <lineage>
        <taxon>Eukaryota</taxon>
        <taxon>Fungi</taxon>
        <taxon>Dikarya</taxon>
        <taxon>Ascomycota</taxon>
        <taxon>Pezizomycotina</taxon>
        <taxon>Sordariomycetes</taxon>
        <taxon>Sordariomycetidae</taxon>
        <taxon>Sordariales</taxon>
        <taxon>Schizotheciaceae</taxon>
        <taxon>Schizothecium</taxon>
    </lineage>
</organism>
<evidence type="ECO:0000259" key="15">
    <source>
        <dbReference type="Pfam" id="PF25084"/>
    </source>
</evidence>
<evidence type="ECO:0000256" key="12">
    <source>
        <dbReference type="ARBA" id="ARBA00046432"/>
    </source>
</evidence>
<dbReference type="EMBL" id="JAUKUD010000006">
    <property type="protein sequence ID" value="KAK0740616.1"/>
    <property type="molecule type" value="Genomic_DNA"/>
</dbReference>
<dbReference type="AlphaFoldDB" id="A0AA40EJR2"/>
<name>A0AA40EJR2_9PEZI</name>
<evidence type="ECO:0000256" key="5">
    <source>
        <dbReference type="ARBA" id="ARBA00022540"/>
    </source>
</evidence>
<dbReference type="GO" id="GO:0002183">
    <property type="term" value="P:cytoplasmic translational initiation"/>
    <property type="evidence" value="ECO:0007669"/>
    <property type="project" value="TreeGrafter"/>
</dbReference>
<dbReference type="GO" id="GO:0005085">
    <property type="term" value="F:guanyl-nucleotide exchange factor activity"/>
    <property type="evidence" value="ECO:0007669"/>
    <property type="project" value="TreeGrafter"/>
</dbReference>
<dbReference type="SUPFAM" id="SSF53448">
    <property type="entry name" value="Nucleotide-diphospho-sugar transferases"/>
    <property type="match status" value="1"/>
</dbReference>
<evidence type="ECO:0000256" key="8">
    <source>
        <dbReference type="ARBA" id="ARBA00031190"/>
    </source>
</evidence>
<feature type="compositionally biased region" description="Polar residues" evidence="13">
    <location>
        <begin position="317"/>
        <end position="336"/>
    </location>
</feature>
<dbReference type="CDD" id="cd04652">
    <property type="entry name" value="LbH_eIF2B_gamma_C"/>
    <property type="match status" value="1"/>
</dbReference>
<dbReference type="GO" id="GO:0005829">
    <property type="term" value="C:cytosol"/>
    <property type="evidence" value="ECO:0007669"/>
    <property type="project" value="UniProtKB-SubCell"/>
</dbReference>
<comment type="function">
    <text evidence="11">Acts as a component of the translation initiation factor 2B (eIF2B) complex, which catalyzes the exchange of GDP for GTP on the eukaryotic initiation factor 2 (eIF2) complex gamma subunit. Its guanine nucleotide exchange factor activity is repressed when bound to eIF2 complex phosphorylated on the alpha subunit, thereby limiting the amount of methionyl-initiator methionine tRNA available to the ribosome and consequently global translation is repressed.</text>
</comment>
<feature type="domain" description="EIF2B subunit epsilon/gamma LbH" evidence="15">
    <location>
        <begin position="434"/>
        <end position="519"/>
    </location>
</feature>
<dbReference type="InterPro" id="IPR011004">
    <property type="entry name" value="Trimer_LpxA-like_sf"/>
</dbReference>
<comment type="caution">
    <text evidence="16">The sequence shown here is derived from an EMBL/GenBank/DDBJ whole genome shotgun (WGS) entry which is preliminary data.</text>
</comment>
<gene>
    <name evidence="16" type="ORF">B0T18DRAFT_440215</name>
</gene>
<dbReference type="Gene3D" id="2.160.10.10">
    <property type="entry name" value="Hexapeptide repeat proteins"/>
    <property type="match status" value="1"/>
</dbReference>
<comment type="subcellular location">
    <subcellularLocation>
        <location evidence="1">Cytoplasm</location>
        <location evidence="1">Cytosol</location>
    </subcellularLocation>
</comment>